<gene>
    <name evidence="2 3" type="primary">rbfA</name>
    <name evidence="3" type="ORF">QJT80_11160</name>
</gene>
<dbReference type="GO" id="GO:0030490">
    <property type="term" value="P:maturation of SSU-rRNA"/>
    <property type="evidence" value="ECO:0007669"/>
    <property type="project" value="UniProtKB-UniRule"/>
</dbReference>
<protein>
    <recommendedName>
        <fullName evidence="2">Ribosome-binding factor A</fullName>
    </recommendedName>
</protein>
<dbReference type="NCBIfam" id="TIGR00082">
    <property type="entry name" value="rbfA"/>
    <property type="match status" value="1"/>
</dbReference>
<dbReference type="GO" id="GO:0043024">
    <property type="term" value="F:ribosomal small subunit binding"/>
    <property type="evidence" value="ECO:0007669"/>
    <property type="project" value="TreeGrafter"/>
</dbReference>
<evidence type="ECO:0000256" key="1">
    <source>
        <dbReference type="ARBA" id="ARBA00022517"/>
    </source>
</evidence>
<proteinExistence type="inferred from homology"/>
<organism evidence="3">
    <name type="scientific">Candidatus Thiocaldithrix dubininis</name>
    <dbReference type="NCBI Taxonomy" id="3080823"/>
    <lineage>
        <taxon>Bacteria</taxon>
        <taxon>Pseudomonadati</taxon>
        <taxon>Pseudomonadota</taxon>
        <taxon>Gammaproteobacteria</taxon>
        <taxon>Thiotrichales</taxon>
        <taxon>Thiotrichaceae</taxon>
        <taxon>Candidatus Thiocaldithrix</taxon>
    </lineage>
</organism>
<dbReference type="AlphaFoldDB" id="A0AA95H5J4"/>
<sequence length="133" mass="14988">MAHHSPRGYARTDRVGEQIQRELAVLVRERVKDPRVTFITILDVDVSKDLSHAKVWFDVLNPEQGLPAQEALNHAAGFLRHELGKVMKLRVTPQLQFFYDDTQAKGDALDALINKAVASDRAADSEQPSERDE</sequence>
<reference evidence="3" key="2">
    <citation type="submission" date="2023-04" db="EMBL/GenBank/DDBJ databases">
        <authorList>
            <person name="Beletskiy A.V."/>
            <person name="Mardanov A.V."/>
            <person name="Ravin N.V."/>
        </authorList>
    </citation>
    <scope>NUCLEOTIDE SEQUENCE</scope>
    <source>
        <strain evidence="3">GKL-01</strain>
    </source>
</reference>
<comment type="function">
    <text evidence="2">One of several proteins that assist in the late maturation steps of the functional core of the 30S ribosomal subunit. Associates with free 30S ribosomal subunits (but not with 30S subunits that are part of 70S ribosomes or polysomes). Required for efficient processing of 16S rRNA. May interact with the 5'-terminal helix region of 16S rRNA.</text>
</comment>
<dbReference type="KEGG" id="tdu:QJT80_11160"/>
<dbReference type="PROSITE" id="PS01319">
    <property type="entry name" value="RBFA"/>
    <property type="match status" value="1"/>
</dbReference>
<accession>A0AA95H5J4</accession>
<dbReference type="Gene3D" id="3.30.300.20">
    <property type="match status" value="1"/>
</dbReference>
<evidence type="ECO:0000256" key="2">
    <source>
        <dbReference type="HAMAP-Rule" id="MF_00003"/>
    </source>
</evidence>
<comment type="subcellular location">
    <subcellularLocation>
        <location evidence="2">Cytoplasm</location>
    </subcellularLocation>
</comment>
<dbReference type="InterPro" id="IPR000238">
    <property type="entry name" value="RbfA"/>
</dbReference>
<dbReference type="PANTHER" id="PTHR33515">
    <property type="entry name" value="RIBOSOME-BINDING FACTOR A, CHLOROPLASTIC-RELATED"/>
    <property type="match status" value="1"/>
</dbReference>
<dbReference type="GO" id="GO:0005829">
    <property type="term" value="C:cytosol"/>
    <property type="evidence" value="ECO:0007669"/>
    <property type="project" value="TreeGrafter"/>
</dbReference>
<dbReference type="InterPro" id="IPR023799">
    <property type="entry name" value="RbfA_dom_sf"/>
</dbReference>
<evidence type="ECO:0000313" key="3">
    <source>
        <dbReference type="EMBL" id="WGZ90055.1"/>
    </source>
</evidence>
<reference evidence="3" key="1">
    <citation type="journal article" date="2023" name="Int. J. Mol. Sci.">
        <title>Metagenomics Revealed a New Genus 'Candidatus Thiocaldithrix dubininis' gen. nov., sp. nov. and a New Species 'Candidatus Thiothrix putei' sp. nov. in the Family Thiotrichaceae, Some Members of Which Have Traits of Both Na+- and H+-Motive Energetics.</title>
        <authorList>
            <person name="Ravin N.V."/>
            <person name="Muntyan M.S."/>
            <person name="Smolyakov D.D."/>
            <person name="Rudenko T.S."/>
            <person name="Beletsky A.V."/>
            <person name="Mardanov A.V."/>
            <person name="Grabovich M.Y."/>
        </authorList>
    </citation>
    <scope>NUCLEOTIDE SEQUENCE</scope>
    <source>
        <strain evidence="3">GKL-01</strain>
    </source>
</reference>
<dbReference type="Pfam" id="PF02033">
    <property type="entry name" value="RBFA"/>
    <property type="match status" value="1"/>
</dbReference>
<dbReference type="InterPro" id="IPR020053">
    <property type="entry name" value="Ribosome-bd_factorA_CS"/>
</dbReference>
<keyword evidence="2" id="KW-0963">Cytoplasm</keyword>
<dbReference type="EMBL" id="CP124755">
    <property type="protein sequence ID" value="WGZ90055.1"/>
    <property type="molecule type" value="Genomic_DNA"/>
</dbReference>
<comment type="subunit">
    <text evidence="2">Monomer. Binds 30S ribosomal subunits, but not 50S ribosomal subunits or 70S ribosomes.</text>
</comment>
<dbReference type="PANTHER" id="PTHR33515:SF1">
    <property type="entry name" value="RIBOSOME-BINDING FACTOR A, CHLOROPLASTIC-RELATED"/>
    <property type="match status" value="1"/>
</dbReference>
<dbReference type="HAMAP" id="MF_00003">
    <property type="entry name" value="RbfA"/>
    <property type="match status" value="1"/>
</dbReference>
<name>A0AA95H5J4_9GAMM</name>
<dbReference type="Proteomes" id="UP001300672">
    <property type="component" value="Chromosome"/>
</dbReference>
<keyword evidence="1 2" id="KW-0690">Ribosome biogenesis</keyword>
<dbReference type="SUPFAM" id="SSF89919">
    <property type="entry name" value="Ribosome-binding factor A, RbfA"/>
    <property type="match status" value="1"/>
</dbReference>
<dbReference type="InterPro" id="IPR015946">
    <property type="entry name" value="KH_dom-like_a/b"/>
</dbReference>
<comment type="similarity">
    <text evidence="2">Belongs to the RbfA family.</text>
</comment>